<evidence type="ECO:0000313" key="11">
    <source>
        <dbReference type="Proteomes" id="UP000326924"/>
    </source>
</evidence>
<dbReference type="EC" id="5.2.1.8" evidence="7"/>
<keyword evidence="11" id="KW-1185">Reference proteome</keyword>
<dbReference type="PANTHER" id="PTHR43811">
    <property type="entry name" value="FKBP-TYPE PEPTIDYL-PROLYL CIS-TRANS ISOMERASE FKPA"/>
    <property type="match status" value="1"/>
</dbReference>
<feature type="domain" description="PPIase FKBP-type" evidence="9">
    <location>
        <begin position="410"/>
        <end position="496"/>
    </location>
</feature>
<reference evidence="10 11" key="1">
    <citation type="submission" date="2019-09" db="EMBL/GenBank/DDBJ databases">
        <title>Draft genome of the ectomycorrhizal ascomycete Sphaerosporella brunnea.</title>
        <authorList>
            <consortium name="DOE Joint Genome Institute"/>
            <person name="Benucci G.M."/>
            <person name="Marozzi G."/>
            <person name="Antonielli L."/>
            <person name="Sanchez S."/>
            <person name="Marco P."/>
            <person name="Wang X."/>
            <person name="Falini L.B."/>
            <person name="Barry K."/>
            <person name="Haridas S."/>
            <person name="Lipzen A."/>
            <person name="Labutti K."/>
            <person name="Grigoriev I.V."/>
            <person name="Murat C."/>
            <person name="Martin F."/>
            <person name="Albertini E."/>
            <person name="Donnini D."/>
            <person name="Bonito G."/>
        </authorList>
    </citation>
    <scope>NUCLEOTIDE SEQUENCE [LARGE SCALE GENOMIC DNA]</scope>
    <source>
        <strain evidence="10 11">Sb_GMNB300</strain>
    </source>
</reference>
<comment type="similarity">
    <text evidence="3">Belongs to the FKBP-type PPIase family. FKBP3/4 subfamily.</text>
</comment>
<evidence type="ECO:0000256" key="8">
    <source>
        <dbReference type="SAM" id="MobiDB-lite"/>
    </source>
</evidence>
<dbReference type="Proteomes" id="UP000326924">
    <property type="component" value="Unassembled WGS sequence"/>
</dbReference>
<dbReference type="PROSITE" id="PS50059">
    <property type="entry name" value="FKBP_PPIASE"/>
    <property type="match status" value="1"/>
</dbReference>
<dbReference type="EMBL" id="VXIS01000164">
    <property type="protein sequence ID" value="KAA8899654.1"/>
    <property type="molecule type" value="Genomic_DNA"/>
</dbReference>
<feature type="region of interest" description="Disordered" evidence="8">
    <location>
        <begin position="65"/>
        <end position="100"/>
    </location>
</feature>
<dbReference type="InterPro" id="IPR023566">
    <property type="entry name" value="PPIase_Fpr3/Fpr4-like"/>
</dbReference>
<dbReference type="Gene3D" id="2.60.120.340">
    <property type="entry name" value="Nucleoplasmin core domain"/>
    <property type="match status" value="1"/>
</dbReference>
<dbReference type="SUPFAM" id="SSF54534">
    <property type="entry name" value="FKBP-like"/>
    <property type="match status" value="1"/>
</dbReference>
<dbReference type="GO" id="GO:0003755">
    <property type="term" value="F:peptidyl-prolyl cis-trans isomerase activity"/>
    <property type="evidence" value="ECO:0007669"/>
    <property type="project" value="UniProtKB-KW"/>
</dbReference>
<keyword evidence="6 7" id="KW-0413">Isomerase</keyword>
<feature type="compositionally biased region" description="Basic and acidic residues" evidence="8">
    <location>
        <begin position="370"/>
        <end position="380"/>
    </location>
</feature>
<evidence type="ECO:0000256" key="2">
    <source>
        <dbReference type="ARBA" id="ARBA00002221"/>
    </source>
</evidence>
<dbReference type="GO" id="GO:0000785">
    <property type="term" value="C:chromatin"/>
    <property type="evidence" value="ECO:0007669"/>
    <property type="project" value="TreeGrafter"/>
</dbReference>
<keyword evidence="5 7" id="KW-0697">Rotamase</keyword>
<comment type="catalytic activity">
    <reaction evidence="1 7">
        <text>[protein]-peptidylproline (omega=180) = [protein]-peptidylproline (omega=0)</text>
        <dbReference type="Rhea" id="RHEA:16237"/>
        <dbReference type="Rhea" id="RHEA-COMP:10747"/>
        <dbReference type="Rhea" id="RHEA-COMP:10748"/>
        <dbReference type="ChEBI" id="CHEBI:83833"/>
        <dbReference type="ChEBI" id="CHEBI:83834"/>
        <dbReference type="EC" id="5.2.1.8"/>
    </reaction>
</comment>
<evidence type="ECO:0000256" key="6">
    <source>
        <dbReference type="ARBA" id="ARBA00023235"/>
    </source>
</evidence>
<feature type="compositionally biased region" description="Acidic residues" evidence="8">
    <location>
        <begin position="65"/>
        <end position="92"/>
    </location>
</feature>
<feature type="compositionally biased region" description="Basic and acidic residues" evidence="8">
    <location>
        <begin position="119"/>
        <end position="130"/>
    </location>
</feature>
<feature type="compositionally biased region" description="Acidic residues" evidence="8">
    <location>
        <begin position="132"/>
        <end position="146"/>
    </location>
</feature>
<feature type="compositionally biased region" description="Basic and acidic residues" evidence="8">
    <location>
        <begin position="268"/>
        <end position="326"/>
    </location>
</feature>
<dbReference type="PANTHER" id="PTHR43811:SF19">
    <property type="entry name" value="39 KDA FK506-BINDING NUCLEAR PROTEIN"/>
    <property type="match status" value="1"/>
</dbReference>
<dbReference type="Pfam" id="PF00254">
    <property type="entry name" value="FKBP_C"/>
    <property type="match status" value="1"/>
</dbReference>
<comment type="function">
    <text evidence="2">PPIase that acts as a histone chaperone. Histone proline isomerase that increases the rate of cis-trans isomerization at prolines on the histone H3 N-terminal tail. Proline isomerization influences H3 methylation thereby regulating gene expression.</text>
</comment>
<dbReference type="Gene3D" id="3.10.50.40">
    <property type="match status" value="1"/>
</dbReference>
<evidence type="ECO:0000259" key="9">
    <source>
        <dbReference type="PROSITE" id="PS50059"/>
    </source>
</evidence>
<sequence>MSLHHVAFFGLKVPAGDEPTILESPLPGMNMVRITMAAIDPTAKPLEADQPKIATLKLLRRPLEIDDYEDLSDDSDEESDDDEEESDDDEEEFKPSKKAADKAIKKALKIAEANAMEVDSDKKSDDKVDSDSGSDDDGEGDFETEEFVLCTLDPAKNYQQTLDFVVGEDEEVAFIVSGNFDVSLTGNWVSPAINKHEDREYRGGNPEEEDDFDESPDEDELMHILRAAEESEDGLDDEPNPRITEIDTDEEKPQPKRSKAEKKALKRASKEEAKPEEPKLSEAEKKGLKRAAKEEAKPEEPKLSEAEKQGLKRAAEEEAKPEEPKLSKKQLKKLKANDGKAIDAAAETSESKKKVQFAKPIEQGPTNGQKDTKKPADKAPKSSTGSTPRVIAGVTIEDKKIGTGPAAKAGSKLGLRYIGKLKNGKVFDSNTNGKPFTFRLGKGEVIKGWDIGLIGMKVGGERRMIIPASAAYGKQSLPGIPPNSELTFDVKLLEIK</sequence>
<dbReference type="Pfam" id="PF17800">
    <property type="entry name" value="NPL"/>
    <property type="match status" value="1"/>
</dbReference>
<protein>
    <recommendedName>
        <fullName evidence="7">peptidylprolyl isomerase</fullName>
        <ecNumber evidence="7">5.2.1.8</ecNumber>
    </recommendedName>
</protein>
<organism evidence="10 11">
    <name type="scientific">Sphaerosporella brunnea</name>
    <dbReference type="NCBI Taxonomy" id="1250544"/>
    <lineage>
        <taxon>Eukaryota</taxon>
        <taxon>Fungi</taxon>
        <taxon>Dikarya</taxon>
        <taxon>Ascomycota</taxon>
        <taxon>Pezizomycotina</taxon>
        <taxon>Pezizomycetes</taxon>
        <taxon>Pezizales</taxon>
        <taxon>Pyronemataceae</taxon>
        <taxon>Sphaerosporella</taxon>
    </lineage>
</organism>
<evidence type="ECO:0000256" key="7">
    <source>
        <dbReference type="PROSITE-ProRule" id="PRU00277"/>
    </source>
</evidence>
<evidence type="ECO:0000313" key="10">
    <source>
        <dbReference type="EMBL" id="KAA8899654.1"/>
    </source>
</evidence>
<evidence type="ECO:0000256" key="4">
    <source>
        <dbReference type="ARBA" id="ARBA00011865"/>
    </source>
</evidence>
<dbReference type="InterPro" id="IPR041232">
    <property type="entry name" value="NPL"/>
</dbReference>
<evidence type="ECO:0000256" key="1">
    <source>
        <dbReference type="ARBA" id="ARBA00000971"/>
    </source>
</evidence>
<comment type="caution">
    <text evidence="10">The sequence shown here is derived from an EMBL/GenBank/DDBJ whole genome shotgun (WGS) entry which is preliminary data.</text>
</comment>
<gene>
    <name evidence="10" type="ORF">FN846DRAFT_1023243</name>
</gene>
<dbReference type="FunCoup" id="A0A5J5ERL1">
    <property type="interactions" value="567"/>
</dbReference>
<comment type="subunit">
    <text evidence="4">Binds to histones H3 and H4.</text>
</comment>
<feature type="compositionally biased region" description="Acidic residues" evidence="8">
    <location>
        <begin position="206"/>
        <end position="220"/>
    </location>
</feature>
<dbReference type="PIRSF" id="PIRSF001473">
    <property type="entry name" value="FK506-bp_FPR3"/>
    <property type="match status" value="1"/>
</dbReference>
<dbReference type="InterPro" id="IPR046357">
    <property type="entry name" value="PPIase_dom_sf"/>
</dbReference>
<dbReference type="AlphaFoldDB" id="A0A5J5ERL1"/>
<dbReference type="InterPro" id="IPR001179">
    <property type="entry name" value="PPIase_FKBP_dom"/>
</dbReference>
<dbReference type="GO" id="GO:0005730">
    <property type="term" value="C:nucleolus"/>
    <property type="evidence" value="ECO:0007669"/>
    <property type="project" value="TreeGrafter"/>
</dbReference>
<name>A0A5J5ERL1_9PEZI</name>
<feature type="compositionally biased region" description="Basic residues" evidence="8">
    <location>
        <begin position="255"/>
        <end position="267"/>
    </location>
</feature>
<feature type="region of interest" description="Disordered" evidence="8">
    <location>
        <begin position="117"/>
        <end position="146"/>
    </location>
</feature>
<evidence type="ECO:0000256" key="3">
    <source>
        <dbReference type="ARBA" id="ARBA00007838"/>
    </source>
</evidence>
<accession>A0A5J5ERL1</accession>
<feature type="region of interest" description="Disordered" evidence="8">
    <location>
        <begin position="186"/>
        <end position="388"/>
    </location>
</feature>
<dbReference type="FunFam" id="3.10.50.40:FF:000006">
    <property type="entry name" value="Peptidyl-prolyl cis-trans isomerase"/>
    <property type="match status" value="1"/>
</dbReference>
<dbReference type="InParanoid" id="A0A5J5ERL1"/>
<evidence type="ECO:0000256" key="5">
    <source>
        <dbReference type="ARBA" id="ARBA00023110"/>
    </source>
</evidence>
<dbReference type="OrthoDB" id="77911at2759"/>
<proteinExistence type="inferred from homology"/>